<evidence type="ECO:0000256" key="3">
    <source>
        <dbReference type="ARBA" id="ARBA00022448"/>
    </source>
</evidence>
<gene>
    <name evidence="8" type="ORF">BD31_I0546</name>
</gene>
<feature type="transmembrane region" description="Helical" evidence="7">
    <location>
        <begin position="62"/>
        <end position="88"/>
    </location>
</feature>
<keyword evidence="3" id="KW-0813">Transport</keyword>
<evidence type="ECO:0000256" key="6">
    <source>
        <dbReference type="ARBA" id="ARBA00023136"/>
    </source>
</evidence>
<dbReference type="Proteomes" id="UP000003423">
    <property type="component" value="Unassembled WGS sequence"/>
</dbReference>
<dbReference type="FunFam" id="1.10.287.3510:FF:000001">
    <property type="entry name" value="NADH-quinone oxidoreductase subunit K"/>
    <property type="match status" value="1"/>
</dbReference>
<keyword evidence="9" id="KW-1185">Reference proteome</keyword>
<proteinExistence type="inferred from homology"/>
<dbReference type="EMBL" id="AEXL02000138">
    <property type="protein sequence ID" value="EIJ65182.1"/>
    <property type="molecule type" value="Genomic_DNA"/>
</dbReference>
<dbReference type="PANTHER" id="PTHR11434:SF16">
    <property type="entry name" value="NADH-UBIQUINONE OXIDOREDUCTASE CHAIN 4L"/>
    <property type="match status" value="1"/>
</dbReference>
<evidence type="ECO:0000256" key="7">
    <source>
        <dbReference type="SAM" id="Phobius"/>
    </source>
</evidence>
<evidence type="ECO:0000313" key="8">
    <source>
        <dbReference type="EMBL" id="EIJ65182.1"/>
    </source>
</evidence>
<dbReference type="PANTHER" id="PTHR11434">
    <property type="entry name" value="NADH-UBIQUINONE OXIDOREDUCTASE SUBUNIT ND4L"/>
    <property type="match status" value="1"/>
</dbReference>
<dbReference type="RefSeq" id="WP_008301028.1">
    <property type="nucleotide sequence ID" value="NZ_AEXL02000138.1"/>
</dbReference>
<keyword evidence="6 7" id="KW-0472">Membrane</keyword>
<evidence type="ECO:0000256" key="1">
    <source>
        <dbReference type="ARBA" id="ARBA00004141"/>
    </source>
</evidence>
<reference evidence="8 9" key="1">
    <citation type="journal article" date="2012" name="J. Bacteriol.">
        <title>Genome sequence of "Candidatus Nitrosopumilus salaria" BD31, an ammonia-oxidizing archaeon from the San Francisco Bay estuary.</title>
        <authorList>
            <person name="Mosier A.C."/>
            <person name="Allen E.E."/>
            <person name="Kim M."/>
            <person name="Ferriera S."/>
            <person name="Francis C.A."/>
        </authorList>
    </citation>
    <scope>NUCLEOTIDE SEQUENCE [LARGE SCALE GENOMIC DNA]</scope>
    <source>
        <strain evidence="8 9">BD31</strain>
    </source>
</reference>
<dbReference type="Gene3D" id="1.10.287.3510">
    <property type="match status" value="1"/>
</dbReference>
<dbReference type="NCBIfam" id="NF004320">
    <property type="entry name" value="PRK05715.1-2"/>
    <property type="match status" value="1"/>
</dbReference>
<evidence type="ECO:0000256" key="4">
    <source>
        <dbReference type="ARBA" id="ARBA00022692"/>
    </source>
</evidence>
<dbReference type="GO" id="GO:0042773">
    <property type="term" value="P:ATP synthesis coupled electron transport"/>
    <property type="evidence" value="ECO:0007669"/>
    <property type="project" value="InterPro"/>
</dbReference>
<dbReference type="GO" id="GO:0030964">
    <property type="term" value="C:NADH dehydrogenase complex"/>
    <property type="evidence" value="ECO:0007669"/>
    <property type="project" value="TreeGrafter"/>
</dbReference>
<comment type="subcellular location">
    <subcellularLocation>
        <location evidence="1">Membrane</location>
        <topology evidence="1">Multi-pass membrane protein</topology>
    </subcellularLocation>
</comment>
<sequence length="101" mass="10933">MTNELIDFTLVSVAMLAIGIYGLAVKRNFIRMLFAVEIIINAANLNLVAFGRFLPHSGGQTLALFSIAIAAAEVAVGLSLIIVAYRMYQNVDIADFRSLKG</sequence>
<feature type="transmembrane region" description="Helical" evidence="7">
    <location>
        <begin position="6"/>
        <end position="25"/>
    </location>
</feature>
<dbReference type="InterPro" id="IPR039428">
    <property type="entry name" value="NUOK/Mnh_C1-like"/>
</dbReference>
<evidence type="ECO:0000256" key="2">
    <source>
        <dbReference type="ARBA" id="ARBA00010519"/>
    </source>
</evidence>
<organism evidence="8 9">
    <name type="scientific">Candidatus Nitrosopumilus salarius BD31</name>
    <dbReference type="NCBI Taxonomy" id="859350"/>
    <lineage>
        <taxon>Archaea</taxon>
        <taxon>Nitrososphaerota</taxon>
        <taxon>Nitrososphaeria</taxon>
        <taxon>Nitrosopumilales</taxon>
        <taxon>Nitrosopumilaceae</taxon>
        <taxon>Nitrosopumilus</taxon>
    </lineage>
</organism>
<dbReference type="PATRIC" id="fig|859350.6.peg.1750"/>
<accession>I3D0D9</accession>
<dbReference type="InterPro" id="IPR001133">
    <property type="entry name" value="NADH_UbQ_OxRdtase_chain4L/K"/>
</dbReference>
<dbReference type="AlphaFoldDB" id="I3D0D9"/>
<comment type="caution">
    <text evidence="8">The sequence shown here is derived from an EMBL/GenBank/DDBJ whole genome shotgun (WGS) entry which is preliminary data.</text>
</comment>
<evidence type="ECO:0000313" key="9">
    <source>
        <dbReference type="Proteomes" id="UP000003423"/>
    </source>
</evidence>
<protein>
    <submittedName>
        <fullName evidence="8">NADH-ubiquinone/plastoquinone oxidoreductase chain 4L</fullName>
    </submittedName>
</protein>
<dbReference type="GO" id="GO:0016651">
    <property type="term" value="F:oxidoreductase activity, acting on NAD(P)H"/>
    <property type="evidence" value="ECO:0007669"/>
    <property type="project" value="InterPro"/>
</dbReference>
<keyword evidence="5 7" id="KW-1133">Transmembrane helix</keyword>
<name>I3D0D9_9ARCH</name>
<comment type="similarity">
    <text evidence="2">Belongs to the complex I subunit 4L family.</text>
</comment>
<dbReference type="OrthoDB" id="56168at2157"/>
<dbReference type="Pfam" id="PF00420">
    <property type="entry name" value="Oxidored_q2"/>
    <property type="match status" value="1"/>
</dbReference>
<dbReference type="HAMAP" id="MF_01456">
    <property type="entry name" value="NDH1_NuoK"/>
    <property type="match status" value="1"/>
</dbReference>
<keyword evidence="4 7" id="KW-0812">Transmembrane</keyword>
<feature type="transmembrane region" description="Helical" evidence="7">
    <location>
        <begin position="32"/>
        <end position="50"/>
    </location>
</feature>
<evidence type="ECO:0000256" key="5">
    <source>
        <dbReference type="ARBA" id="ARBA00022989"/>
    </source>
</evidence>